<dbReference type="RefSeq" id="WP_176793507.1">
    <property type="nucleotide sequence ID" value="NZ_FNAP01000005.1"/>
</dbReference>
<dbReference type="Gene3D" id="3.30.565.10">
    <property type="entry name" value="Histidine kinase-like ATPase, C-terminal domain"/>
    <property type="match status" value="1"/>
</dbReference>
<evidence type="ECO:0000313" key="3">
    <source>
        <dbReference type="EMBL" id="SDE26760.1"/>
    </source>
</evidence>
<keyword evidence="1" id="KW-0723">Serine/threonine-protein kinase</keyword>
<dbReference type="InterPro" id="IPR050267">
    <property type="entry name" value="Anti-sigma-factor_SerPK"/>
</dbReference>
<dbReference type="EMBL" id="FNAP01000005">
    <property type="protein sequence ID" value="SDE26760.1"/>
    <property type="molecule type" value="Genomic_DNA"/>
</dbReference>
<dbReference type="AlphaFoldDB" id="A0A1G7BJ64"/>
<name>A0A1G7BJ64_9PROT</name>
<organism evidence="3 4">
    <name type="scientific">Rhodospira trueperi</name>
    <dbReference type="NCBI Taxonomy" id="69960"/>
    <lineage>
        <taxon>Bacteria</taxon>
        <taxon>Pseudomonadati</taxon>
        <taxon>Pseudomonadota</taxon>
        <taxon>Alphaproteobacteria</taxon>
        <taxon>Rhodospirillales</taxon>
        <taxon>Rhodospirillaceae</taxon>
        <taxon>Rhodospira</taxon>
    </lineage>
</organism>
<dbReference type="Pfam" id="PF13581">
    <property type="entry name" value="HATPase_c_2"/>
    <property type="match status" value="1"/>
</dbReference>
<proteinExistence type="predicted"/>
<evidence type="ECO:0000313" key="4">
    <source>
        <dbReference type="Proteomes" id="UP000199412"/>
    </source>
</evidence>
<dbReference type="Proteomes" id="UP000199412">
    <property type="component" value="Unassembled WGS sequence"/>
</dbReference>
<dbReference type="STRING" id="69960.SAMN05421720_10548"/>
<dbReference type="CDD" id="cd16936">
    <property type="entry name" value="HATPase_RsbW-like"/>
    <property type="match status" value="1"/>
</dbReference>
<dbReference type="SUPFAM" id="SSF55874">
    <property type="entry name" value="ATPase domain of HSP90 chaperone/DNA topoisomerase II/histidine kinase"/>
    <property type="match status" value="1"/>
</dbReference>
<evidence type="ECO:0000256" key="1">
    <source>
        <dbReference type="ARBA" id="ARBA00022527"/>
    </source>
</evidence>
<keyword evidence="3" id="KW-0808">Transferase</keyword>
<dbReference type="PANTHER" id="PTHR35526">
    <property type="entry name" value="ANTI-SIGMA-F FACTOR RSBW-RELATED"/>
    <property type="match status" value="1"/>
</dbReference>
<dbReference type="PANTHER" id="PTHR35526:SF3">
    <property type="entry name" value="ANTI-SIGMA-F FACTOR RSBW"/>
    <property type="match status" value="1"/>
</dbReference>
<reference evidence="3 4" key="1">
    <citation type="submission" date="2016-10" db="EMBL/GenBank/DDBJ databases">
        <authorList>
            <person name="de Groot N.N."/>
        </authorList>
    </citation>
    <scope>NUCLEOTIDE SEQUENCE [LARGE SCALE GENOMIC DNA]</scope>
    <source>
        <strain evidence="3 4">ATCC 700224</strain>
    </source>
</reference>
<evidence type="ECO:0000259" key="2">
    <source>
        <dbReference type="Pfam" id="PF13581"/>
    </source>
</evidence>
<accession>A0A1G7BJ64</accession>
<dbReference type="GO" id="GO:0004674">
    <property type="term" value="F:protein serine/threonine kinase activity"/>
    <property type="evidence" value="ECO:0007669"/>
    <property type="project" value="UniProtKB-KW"/>
</dbReference>
<protein>
    <submittedName>
        <fullName evidence="3">Histidine kinase-like ATPase domain-containing protein</fullName>
    </submittedName>
</protein>
<dbReference type="InterPro" id="IPR036890">
    <property type="entry name" value="HATPase_C_sf"/>
</dbReference>
<feature type="domain" description="Histidine kinase/HSP90-like ATPase" evidence="2">
    <location>
        <begin position="77"/>
        <end position="222"/>
    </location>
</feature>
<gene>
    <name evidence="3" type="ORF">SAMN05421720_10548</name>
</gene>
<keyword evidence="3" id="KW-0418">Kinase</keyword>
<sequence>MIESTHRPTDRNAPEILTRFEVRNGGDGLLQRVLAPPNFGVMTIEATESAPELMETARRATEQGGYVVLLTAASAWRLDLANTLIEAAVRRWPDLLERRDRLRLALHEAVVNALLHGCLRVPPHLRDTPEGWLKHSQEIEAALADPERGSRPVLVTLVAGSDGWVAQVVDQGPGFAAPRDPTSDAVIPAALHVPTRGRGLAMMRAACDRVVWLDGGRRVELTMPYPPEREG</sequence>
<dbReference type="InterPro" id="IPR003594">
    <property type="entry name" value="HATPase_dom"/>
</dbReference>
<keyword evidence="4" id="KW-1185">Reference proteome</keyword>